<proteinExistence type="predicted"/>
<dbReference type="EMBL" id="AWSO01000388">
    <property type="protein sequence ID" value="ESK91013.1"/>
    <property type="molecule type" value="Genomic_DNA"/>
</dbReference>
<dbReference type="KEGG" id="mrr:Moror_16318"/>
<dbReference type="PANTHER" id="PTHR36050:SF1">
    <property type="entry name" value="O-FUCOSYLTRANSFERASE 30"/>
    <property type="match status" value="1"/>
</dbReference>
<dbReference type="HOGENOM" id="CLU_021646_2_0_1"/>
<comment type="caution">
    <text evidence="6">The sequence shown here is derived from an EMBL/GenBank/DDBJ whole genome shotgun (WGS) entry which is preliminary data.</text>
</comment>
<protein>
    <recommendedName>
        <fullName evidence="8">O-fucosyltransferase family protein</fullName>
    </recommendedName>
</protein>
<evidence type="ECO:0000313" key="6">
    <source>
        <dbReference type="EMBL" id="ESK91013.1"/>
    </source>
</evidence>
<gene>
    <name evidence="6" type="ORF">Moror_16318</name>
</gene>
<evidence type="ECO:0000256" key="5">
    <source>
        <dbReference type="SAM" id="Phobius"/>
    </source>
</evidence>
<accession>V2WVW7</accession>
<dbReference type="AlphaFoldDB" id="V2WVW7"/>
<keyword evidence="7" id="KW-1185">Reference proteome</keyword>
<organism evidence="6 7">
    <name type="scientific">Moniliophthora roreri (strain MCA 2997)</name>
    <name type="common">Cocoa frosty pod rot fungus</name>
    <name type="synonym">Crinipellis roreri</name>
    <dbReference type="NCBI Taxonomy" id="1381753"/>
    <lineage>
        <taxon>Eukaryota</taxon>
        <taxon>Fungi</taxon>
        <taxon>Dikarya</taxon>
        <taxon>Basidiomycota</taxon>
        <taxon>Agaricomycotina</taxon>
        <taxon>Agaricomycetes</taxon>
        <taxon>Agaricomycetidae</taxon>
        <taxon>Agaricales</taxon>
        <taxon>Marasmiineae</taxon>
        <taxon>Marasmiaceae</taxon>
        <taxon>Moniliophthora</taxon>
    </lineage>
</organism>
<keyword evidence="5" id="KW-1133">Transmembrane helix</keyword>
<dbReference type="Proteomes" id="UP000017559">
    <property type="component" value="Unassembled WGS sequence"/>
</dbReference>
<keyword evidence="5" id="KW-0812">Transmembrane</keyword>
<feature type="region of interest" description="Disordered" evidence="4">
    <location>
        <begin position="1"/>
        <end position="54"/>
    </location>
</feature>
<dbReference type="STRING" id="1381753.V2WVW7"/>
<keyword evidence="2" id="KW-0294">Fucose metabolism</keyword>
<evidence type="ECO:0000313" key="7">
    <source>
        <dbReference type="Proteomes" id="UP000017559"/>
    </source>
</evidence>
<evidence type="ECO:0000256" key="2">
    <source>
        <dbReference type="ARBA" id="ARBA00023253"/>
    </source>
</evidence>
<dbReference type="OrthoDB" id="1882547at2759"/>
<evidence type="ECO:0008006" key="8">
    <source>
        <dbReference type="Google" id="ProtNLM"/>
    </source>
</evidence>
<evidence type="ECO:0000256" key="4">
    <source>
        <dbReference type="SAM" id="MobiDB-lite"/>
    </source>
</evidence>
<dbReference type="Pfam" id="PF10250">
    <property type="entry name" value="O-FucT"/>
    <property type="match status" value="1"/>
</dbReference>
<evidence type="ECO:0000256" key="1">
    <source>
        <dbReference type="ARBA" id="ARBA00022679"/>
    </source>
</evidence>
<name>V2WVW7_MONRO</name>
<feature type="transmembrane region" description="Helical" evidence="5">
    <location>
        <begin position="59"/>
        <end position="83"/>
    </location>
</feature>
<reference evidence="6 7" key="1">
    <citation type="journal article" date="2014" name="BMC Genomics">
        <title>Genome and secretome analysis of the hemibiotrophic fungal pathogen, Moniliophthora roreri, which causes frosty pod rot disease of cacao: mechanisms of the biotrophic and necrotrophic phases.</title>
        <authorList>
            <person name="Meinhardt L.W."/>
            <person name="Costa G.G.L."/>
            <person name="Thomazella D.P.T."/>
            <person name="Teixeira P.J.P.L."/>
            <person name="Carazzolle M.F."/>
            <person name="Schuster S.C."/>
            <person name="Carlson J.E."/>
            <person name="Guiltinan M.J."/>
            <person name="Mieczkowski P."/>
            <person name="Farmer A."/>
            <person name="Ramaraj T."/>
            <person name="Crozier J."/>
            <person name="Davis R.E."/>
            <person name="Shao J."/>
            <person name="Melnick R.L."/>
            <person name="Pereira G.A.G."/>
            <person name="Bailey B.A."/>
        </authorList>
    </citation>
    <scope>NUCLEOTIDE SEQUENCE [LARGE SCALE GENOMIC DNA]</scope>
    <source>
        <strain evidence="6 7">MCA 2997</strain>
    </source>
</reference>
<evidence type="ECO:0000256" key="3">
    <source>
        <dbReference type="ARBA" id="ARBA00023277"/>
    </source>
</evidence>
<dbReference type="InterPro" id="IPR019378">
    <property type="entry name" value="GDP-Fuc_O-FucTrfase"/>
</dbReference>
<sequence length="543" mass="60974">MLAHKITARAREASASPSVSLEKGRYRMRAPSNRPATINETIHTRPRSMSRPSSTQNSFYVVTLLLLLASACLACFGFAYYLFTTRWASRLSVYPQILADNVSQVIDVEALQLDHECPTISPREKFLVYHTHSGFHNQRISLENALTLSHLLNRTLIIPPVRLGKPIRYCNYDALHSHLALSDKSGLKHCSRILPDSFVPPECSGYYDYTHISWDWLVNLTEMESQFRFVLRQDPTDEWLHRCLGISDSQVLSIQESNRYHYRFLDMVASATGPSDKYSKGLSISHLSASREVLLQFGTLFGTTRLHLVEPKNAELRRMTRESMVFTNPLLLRVTDSISKLLGGSYVGAHIRMGDGVFLRSGEDNARVIWSTLVYRVLGLGQNDTMSLKTLLSDVGVPLEPKLTSAPFTDHPFMFELSAPPIPFLSCRKKPHSHPSLQLLNVPLFLATDTRDPHTHPSLAIFFHAFPCTFTLADFSKELSALEHLVNGDDGLNLKSFLLPFLDAMVIGKASNVVGTGGSTFSAFILDVLWRRYHGLGIKERGV</sequence>
<keyword evidence="5" id="KW-0472">Membrane</keyword>
<dbReference type="PANTHER" id="PTHR36050">
    <property type="entry name" value="O-FUCOSYLTRANSFERASE 30"/>
    <property type="match status" value="1"/>
</dbReference>
<keyword evidence="1" id="KW-0808">Transferase</keyword>
<keyword evidence="3" id="KW-0119">Carbohydrate metabolism</keyword>